<accession>A0A7W7XEZ7</accession>
<name>A0A7W7XEZ7_9ACTN</name>
<gene>
    <name evidence="1" type="ORF">GGE06_007357</name>
</gene>
<evidence type="ECO:0000313" key="2">
    <source>
        <dbReference type="Proteomes" id="UP000582643"/>
    </source>
</evidence>
<dbReference type="EMBL" id="JACHJY010000013">
    <property type="protein sequence ID" value="MBB4986389.1"/>
    <property type="molecule type" value="Genomic_DNA"/>
</dbReference>
<proteinExistence type="predicted"/>
<organism evidence="1 2">
    <name type="scientific">Streptomyces nymphaeiformis</name>
    <dbReference type="NCBI Taxonomy" id="2663842"/>
    <lineage>
        <taxon>Bacteria</taxon>
        <taxon>Bacillati</taxon>
        <taxon>Actinomycetota</taxon>
        <taxon>Actinomycetes</taxon>
        <taxon>Kitasatosporales</taxon>
        <taxon>Streptomycetaceae</taxon>
        <taxon>Streptomyces</taxon>
    </lineage>
</organism>
<dbReference type="Proteomes" id="UP000582643">
    <property type="component" value="Unassembled WGS sequence"/>
</dbReference>
<reference evidence="1 2" key="1">
    <citation type="submission" date="2020-08" db="EMBL/GenBank/DDBJ databases">
        <title>Genomic Encyclopedia of Type Strains, Phase III (KMG-III): the genomes of soil and plant-associated and newly described type strains.</title>
        <authorList>
            <person name="Whitman W."/>
        </authorList>
    </citation>
    <scope>NUCLEOTIDE SEQUENCE [LARGE SCALE GENOMIC DNA]</scope>
    <source>
        <strain evidence="1 2">SFB5A</strain>
    </source>
</reference>
<dbReference type="RefSeq" id="WP_246532954.1">
    <property type="nucleotide sequence ID" value="NZ_JACHJY010000013.1"/>
</dbReference>
<sequence length="174" mass="19481">MPSTHALTHWDSPFVNFRDFAFPDGQGHGYRWVHMKRFRLSAGAPDDRNLLTALLAHPEFRDTYDGAGVWSEPRHGQWWADRITPDTYLPVDDATATGVIRSWAAAGVGVPADLADRLQEAVYTPIHQATSRYVLGHLPDDAHHDYGPLHVEFHELVLVDRHTGVLTLLVAADD</sequence>
<protein>
    <submittedName>
        <fullName evidence="1">Uncharacterized protein</fullName>
    </submittedName>
</protein>
<keyword evidence="2" id="KW-1185">Reference proteome</keyword>
<comment type="caution">
    <text evidence="1">The sequence shown here is derived from an EMBL/GenBank/DDBJ whole genome shotgun (WGS) entry which is preliminary data.</text>
</comment>
<dbReference type="AlphaFoldDB" id="A0A7W7XEZ7"/>
<evidence type="ECO:0000313" key="1">
    <source>
        <dbReference type="EMBL" id="MBB4986389.1"/>
    </source>
</evidence>